<dbReference type="PANTHER" id="PTHR35563">
    <property type="entry name" value="BARREL METAL-DEPENDENT HYDROLASE, PUTATIVE (AFU_ORTHOLOGUE AFUA_1G16240)-RELATED"/>
    <property type="match status" value="1"/>
</dbReference>
<evidence type="ECO:0000313" key="2">
    <source>
        <dbReference type="EMBL" id="KAH7131141.1"/>
    </source>
</evidence>
<protein>
    <recommendedName>
        <fullName evidence="1">Amidohydrolase-related domain-containing protein</fullName>
    </recommendedName>
</protein>
<gene>
    <name evidence="2" type="ORF">EDB81DRAFT_950518</name>
</gene>
<accession>A0A9P9E705</accession>
<name>A0A9P9E705_9HYPO</name>
<dbReference type="GO" id="GO:0016787">
    <property type="term" value="F:hydrolase activity"/>
    <property type="evidence" value="ECO:0007669"/>
    <property type="project" value="InterPro"/>
</dbReference>
<sequence length="328" mass="36751">MGQALEVIFPRSRANLRSRLLPPGAWDTHVHVFDSSVGPFAASRAYTPAQATLERLKSFSTGLSQDARPSHLVLVQPSPYGTDNHVLLHSLKLLREQGYETARGIAVVDINTIRDDELWAMHKLGVRGLRLNMQSDGRAVNVEGLRTLMTHVAARIKDLPNWKLQLFCPARVWDDLYDTIHELPVQVIADHIGGLMGNSKLQASKYQAQPTDPTTQPGFQSLISLAQGSKVVVKISGIYRASSQVESGFSDLEPIIRALANKIPDRLIWATDWPHTGEGNSRMVRDLDKIEGFRTIDNEVILRNLKRWVADKETWKKIMIHNPSSVYN</sequence>
<keyword evidence="3" id="KW-1185">Reference proteome</keyword>
<dbReference type="AlphaFoldDB" id="A0A9P9E705"/>
<comment type="caution">
    <text evidence="2">The sequence shown here is derived from an EMBL/GenBank/DDBJ whole genome shotgun (WGS) entry which is preliminary data.</text>
</comment>
<dbReference type="InterPro" id="IPR032466">
    <property type="entry name" value="Metal_Hydrolase"/>
</dbReference>
<dbReference type="SUPFAM" id="SSF51556">
    <property type="entry name" value="Metallo-dependent hydrolases"/>
    <property type="match status" value="1"/>
</dbReference>
<dbReference type="EMBL" id="JAGMUV010000017">
    <property type="protein sequence ID" value="KAH7131141.1"/>
    <property type="molecule type" value="Genomic_DNA"/>
</dbReference>
<dbReference type="InterPro" id="IPR052358">
    <property type="entry name" value="Aro_Compnd_Degr_Hydrolases"/>
</dbReference>
<evidence type="ECO:0000313" key="3">
    <source>
        <dbReference type="Proteomes" id="UP000738349"/>
    </source>
</evidence>
<reference evidence="2" key="1">
    <citation type="journal article" date="2021" name="Nat. Commun.">
        <title>Genetic determinants of endophytism in the Arabidopsis root mycobiome.</title>
        <authorList>
            <person name="Mesny F."/>
            <person name="Miyauchi S."/>
            <person name="Thiergart T."/>
            <person name="Pickel B."/>
            <person name="Atanasova L."/>
            <person name="Karlsson M."/>
            <person name="Huettel B."/>
            <person name="Barry K.W."/>
            <person name="Haridas S."/>
            <person name="Chen C."/>
            <person name="Bauer D."/>
            <person name="Andreopoulos W."/>
            <person name="Pangilinan J."/>
            <person name="LaButti K."/>
            <person name="Riley R."/>
            <person name="Lipzen A."/>
            <person name="Clum A."/>
            <person name="Drula E."/>
            <person name="Henrissat B."/>
            <person name="Kohler A."/>
            <person name="Grigoriev I.V."/>
            <person name="Martin F.M."/>
            <person name="Hacquard S."/>
        </authorList>
    </citation>
    <scope>NUCLEOTIDE SEQUENCE</scope>
    <source>
        <strain evidence="2">MPI-CAGE-AT-0147</strain>
    </source>
</reference>
<dbReference type="InterPro" id="IPR006680">
    <property type="entry name" value="Amidohydro-rel"/>
</dbReference>
<feature type="domain" description="Amidohydrolase-related" evidence="1">
    <location>
        <begin position="27"/>
        <end position="327"/>
    </location>
</feature>
<dbReference type="OrthoDB" id="2135488at2759"/>
<dbReference type="Pfam" id="PF04909">
    <property type="entry name" value="Amidohydro_2"/>
    <property type="match status" value="1"/>
</dbReference>
<dbReference type="Gene3D" id="3.20.20.140">
    <property type="entry name" value="Metal-dependent hydrolases"/>
    <property type="match status" value="1"/>
</dbReference>
<proteinExistence type="predicted"/>
<dbReference type="PANTHER" id="PTHR35563:SF2">
    <property type="entry name" value="BARREL METAL-DEPENDENT HYDROLASE, PUTATIVE (AFU_ORTHOLOGUE AFUA_1G16240)-RELATED"/>
    <property type="match status" value="1"/>
</dbReference>
<dbReference type="Proteomes" id="UP000738349">
    <property type="component" value="Unassembled WGS sequence"/>
</dbReference>
<organism evidence="2 3">
    <name type="scientific">Dactylonectria macrodidyma</name>
    <dbReference type="NCBI Taxonomy" id="307937"/>
    <lineage>
        <taxon>Eukaryota</taxon>
        <taxon>Fungi</taxon>
        <taxon>Dikarya</taxon>
        <taxon>Ascomycota</taxon>
        <taxon>Pezizomycotina</taxon>
        <taxon>Sordariomycetes</taxon>
        <taxon>Hypocreomycetidae</taxon>
        <taxon>Hypocreales</taxon>
        <taxon>Nectriaceae</taxon>
        <taxon>Dactylonectria</taxon>
    </lineage>
</organism>
<evidence type="ECO:0000259" key="1">
    <source>
        <dbReference type="Pfam" id="PF04909"/>
    </source>
</evidence>